<protein>
    <recommendedName>
        <fullName evidence="3">Lipoprotein</fullName>
    </recommendedName>
</protein>
<evidence type="ECO:0008006" key="3">
    <source>
        <dbReference type="Google" id="ProtNLM"/>
    </source>
</evidence>
<dbReference type="RefSeq" id="WP_308952461.1">
    <property type="nucleotide sequence ID" value="NZ_JARXHW010000082.1"/>
</dbReference>
<reference evidence="1 2" key="1">
    <citation type="submission" date="2023-04" db="EMBL/GenBank/DDBJ databases">
        <title>A novel bacteria isolated from coastal sediment.</title>
        <authorList>
            <person name="Liu X.-J."/>
            <person name="Du Z.-J."/>
        </authorList>
    </citation>
    <scope>NUCLEOTIDE SEQUENCE [LARGE SCALE GENOMIC DNA]</scope>
    <source>
        <strain evidence="1 2">SDUM461003</strain>
    </source>
</reference>
<keyword evidence="2" id="KW-1185">Reference proteome</keyword>
<name>A0ABU1B1H5_9BACT</name>
<evidence type="ECO:0000313" key="1">
    <source>
        <dbReference type="EMBL" id="MDQ8209544.1"/>
    </source>
</evidence>
<dbReference type="EMBL" id="JARXHW010000082">
    <property type="protein sequence ID" value="MDQ8209544.1"/>
    <property type="molecule type" value="Genomic_DNA"/>
</dbReference>
<sequence length="136" mass="15334">MKKEKTIKSPLTLLFLMAAIFMTGCKKNYAGLYEDDTGNYTKITLDLRDDGEAIARIKIVEKSNQEVAELHRVLANTVKESQELSDAKWELKNDFIIVTGKFNSGKEAVLKFAPQKNGDLITNDWLIKGGIRLVQK</sequence>
<dbReference type="PROSITE" id="PS51257">
    <property type="entry name" value="PROKAR_LIPOPROTEIN"/>
    <property type="match status" value="1"/>
</dbReference>
<organism evidence="1 2">
    <name type="scientific">Thalassobacterium maritimum</name>
    <dbReference type="NCBI Taxonomy" id="3041265"/>
    <lineage>
        <taxon>Bacteria</taxon>
        <taxon>Pseudomonadati</taxon>
        <taxon>Verrucomicrobiota</taxon>
        <taxon>Opitutia</taxon>
        <taxon>Puniceicoccales</taxon>
        <taxon>Coraliomargaritaceae</taxon>
        <taxon>Thalassobacterium</taxon>
    </lineage>
</organism>
<gene>
    <name evidence="1" type="ORF">QEH52_18610</name>
</gene>
<proteinExistence type="predicted"/>
<comment type="caution">
    <text evidence="1">The sequence shown here is derived from an EMBL/GenBank/DDBJ whole genome shotgun (WGS) entry which is preliminary data.</text>
</comment>
<evidence type="ECO:0000313" key="2">
    <source>
        <dbReference type="Proteomes" id="UP001225316"/>
    </source>
</evidence>
<dbReference type="Proteomes" id="UP001225316">
    <property type="component" value="Unassembled WGS sequence"/>
</dbReference>
<accession>A0ABU1B1H5</accession>